<organism evidence="2 3">
    <name type="scientific">Terrabacter aerolatus</name>
    <dbReference type="NCBI Taxonomy" id="422442"/>
    <lineage>
        <taxon>Bacteria</taxon>
        <taxon>Bacillati</taxon>
        <taxon>Actinomycetota</taxon>
        <taxon>Actinomycetes</taxon>
        <taxon>Micrococcales</taxon>
        <taxon>Intrasporangiaceae</taxon>
        <taxon>Terrabacter</taxon>
    </lineage>
</organism>
<feature type="compositionally biased region" description="Polar residues" evidence="1">
    <location>
        <begin position="655"/>
        <end position="668"/>
    </location>
</feature>
<evidence type="ECO:0000313" key="2">
    <source>
        <dbReference type="EMBL" id="GEO31683.1"/>
    </source>
</evidence>
<feature type="compositionally biased region" description="Basic and acidic residues" evidence="1">
    <location>
        <begin position="210"/>
        <end position="258"/>
    </location>
</feature>
<dbReference type="Proteomes" id="UP000321534">
    <property type="component" value="Unassembled WGS sequence"/>
</dbReference>
<dbReference type="InterPro" id="IPR021710">
    <property type="entry name" value="DUF3293"/>
</dbReference>
<evidence type="ECO:0000256" key="1">
    <source>
        <dbReference type="SAM" id="MobiDB-lite"/>
    </source>
</evidence>
<reference evidence="2 3" key="1">
    <citation type="submission" date="2019-07" db="EMBL/GenBank/DDBJ databases">
        <title>Whole genome shotgun sequence of Terrabacter aerolatus NBRC 106305.</title>
        <authorList>
            <person name="Hosoyama A."/>
            <person name="Uohara A."/>
            <person name="Ohji S."/>
            <person name="Ichikawa N."/>
        </authorList>
    </citation>
    <scope>NUCLEOTIDE SEQUENCE [LARGE SCALE GENOMIC DNA]</scope>
    <source>
        <strain evidence="2 3">NBRC 106305</strain>
    </source>
</reference>
<dbReference type="RefSeq" id="WP_147068071.1">
    <property type="nucleotide sequence ID" value="NZ_BAAARO010000019.1"/>
</dbReference>
<comment type="caution">
    <text evidence="2">The sequence shown here is derived from an EMBL/GenBank/DDBJ whole genome shotgun (WGS) entry which is preliminary data.</text>
</comment>
<gene>
    <name evidence="2" type="ORF">TAE01_34930</name>
</gene>
<sequence length="677" mass="73707">MIRDAYLTVQLRLHLPAGLLVIESAESGVAVGEAPPQPIHIVTAYNPRGRGATETENRRAQRALVEQLDGGQASHNPAAGADPAWLHVEPSVAIVGLTRQDAIDLGRRFNQDAVFEWTADALTVLSCTDDTTVALGWRQITPDARAVGADRAWRELGLASPYVPIAIASAALDRALEVADDQRAALLNNVFLGYAADYWAPRVEAERVRRSQRKEQQHEADRAAAAEARASEERREERRARQAEARKRNAAQHREHVEAGWPGSWRPRHVSQWVELGGDIDGARGWSEEGWSAADVVGAAAANGSGTNLPRSVGDPDEVAWWGDSLAGIAAGTWPQVPASTRVSVKRSFSDGRRDRWFVLPDAAGSVRVERWEMATPSATAPREWTSTVVAAYPTIEAALAGVRELSTLRPDVVCELNVARDIGVNLLEHLRVPRVGVDPNAEGPGIDEEAAVAAGLDLDEIARLVQGVPSRLVHCTVDGQPVVAVRTAQGWRWLTVGDDEIENGELAGETVVEYRWFSESGGAPISWDGGGSIGVVAPKLAVIRQWGDLGDGREFVTWPASAKGRARVVGQWIKESDLETVAALVLEPWPCDEQWLVWYDVSISDSMTRRVMRCGGAWPATPTTRPRERQSVTRGASRVARSRQRSSELPRRASQATCTGCSGFPTSRRQRDERVA</sequence>
<dbReference type="OrthoDB" id="3696368at2"/>
<dbReference type="Pfam" id="PF11697">
    <property type="entry name" value="DUF3293"/>
    <property type="match status" value="1"/>
</dbReference>
<proteinExistence type="predicted"/>
<evidence type="ECO:0000313" key="3">
    <source>
        <dbReference type="Proteomes" id="UP000321534"/>
    </source>
</evidence>
<dbReference type="AlphaFoldDB" id="A0A512D5D4"/>
<accession>A0A512D5D4</accession>
<feature type="region of interest" description="Disordered" evidence="1">
    <location>
        <begin position="210"/>
        <end position="263"/>
    </location>
</feature>
<dbReference type="EMBL" id="BJYX01000024">
    <property type="protein sequence ID" value="GEO31683.1"/>
    <property type="molecule type" value="Genomic_DNA"/>
</dbReference>
<keyword evidence="3" id="KW-1185">Reference proteome</keyword>
<evidence type="ECO:0008006" key="4">
    <source>
        <dbReference type="Google" id="ProtNLM"/>
    </source>
</evidence>
<name>A0A512D5D4_9MICO</name>
<feature type="region of interest" description="Disordered" evidence="1">
    <location>
        <begin position="618"/>
        <end position="677"/>
    </location>
</feature>
<protein>
    <recommendedName>
        <fullName evidence="4">DUF3293 domain-containing protein</fullName>
    </recommendedName>
</protein>